<dbReference type="SMART" id="SM00354">
    <property type="entry name" value="HTH_LACI"/>
    <property type="match status" value="1"/>
</dbReference>
<evidence type="ECO:0000313" key="5">
    <source>
        <dbReference type="EMBL" id="ALX47575.1"/>
    </source>
</evidence>
<gene>
    <name evidence="5" type="ORF">AOX59_02520</name>
</gene>
<dbReference type="InterPro" id="IPR010982">
    <property type="entry name" value="Lambda_DNA-bd_dom_sf"/>
</dbReference>
<name>A0A0U4EW45_9BACI</name>
<dbReference type="Gene3D" id="1.10.260.40">
    <property type="entry name" value="lambda repressor-like DNA-binding domains"/>
    <property type="match status" value="1"/>
</dbReference>
<keyword evidence="3" id="KW-0804">Transcription</keyword>
<dbReference type="PROSITE" id="PS50932">
    <property type="entry name" value="HTH_LACI_2"/>
    <property type="match status" value="1"/>
</dbReference>
<protein>
    <recommendedName>
        <fullName evidence="4">HTH lacI-type domain-containing protein</fullName>
    </recommendedName>
</protein>
<accession>A0A0U4EW45</accession>
<dbReference type="RefSeq" id="WP_068441374.1">
    <property type="nucleotide sequence ID" value="NZ_CP013862.1"/>
</dbReference>
<dbReference type="Pfam" id="PF13377">
    <property type="entry name" value="Peripla_BP_3"/>
    <property type="match status" value="1"/>
</dbReference>
<dbReference type="InterPro" id="IPR000843">
    <property type="entry name" value="HTH_LacI"/>
</dbReference>
<dbReference type="InterPro" id="IPR028082">
    <property type="entry name" value="Peripla_BP_I"/>
</dbReference>
<evidence type="ECO:0000256" key="2">
    <source>
        <dbReference type="ARBA" id="ARBA00023125"/>
    </source>
</evidence>
<dbReference type="OrthoDB" id="2854648at2"/>
<dbReference type="AlphaFoldDB" id="A0A0U4EW45"/>
<reference evidence="5 6" key="1">
    <citation type="submission" date="2016-01" db="EMBL/GenBank/DDBJ databases">
        <title>Complete genome sequence of strain Lentibacillus amyloliquefaciens LAM0015T isolated from saline sediment.</title>
        <authorList>
            <person name="Wang J.-L."/>
            <person name="He M.-X."/>
        </authorList>
    </citation>
    <scope>NUCLEOTIDE SEQUENCE [LARGE SCALE GENOMIC DNA]</scope>
    <source>
        <strain evidence="5 6">LAM0015</strain>
    </source>
</reference>
<dbReference type="InterPro" id="IPR046335">
    <property type="entry name" value="LacI/GalR-like_sensor"/>
</dbReference>
<evidence type="ECO:0000259" key="4">
    <source>
        <dbReference type="PROSITE" id="PS50932"/>
    </source>
</evidence>
<dbReference type="Proteomes" id="UP000050331">
    <property type="component" value="Chromosome"/>
</dbReference>
<dbReference type="SUPFAM" id="SSF47413">
    <property type="entry name" value="lambda repressor-like DNA-binding domains"/>
    <property type="match status" value="1"/>
</dbReference>
<proteinExistence type="predicted"/>
<dbReference type="KEGG" id="lao:AOX59_02520"/>
<evidence type="ECO:0000256" key="1">
    <source>
        <dbReference type="ARBA" id="ARBA00023015"/>
    </source>
</evidence>
<dbReference type="GO" id="GO:0003700">
    <property type="term" value="F:DNA-binding transcription factor activity"/>
    <property type="evidence" value="ECO:0007669"/>
    <property type="project" value="TreeGrafter"/>
</dbReference>
<dbReference type="EMBL" id="CP013862">
    <property type="protein sequence ID" value="ALX47575.1"/>
    <property type="molecule type" value="Genomic_DNA"/>
</dbReference>
<keyword evidence="2" id="KW-0238">DNA-binding</keyword>
<dbReference type="GO" id="GO:0000976">
    <property type="term" value="F:transcription cis-regulatory region binding"/>
    <property type="evidence" value="ECO:0007669"/>
    <property type="project" value="TreeGrafter"/>
</dbReference>
<evidence type="ECO:0000313" key="6">
    <source>
        <dbReference type="Proteomes" id="UP000050331"/>
    </source>
</evidence>
<feature type="domain" description="HTH lacI-type" evidence="4">
    <location>
        <begin position="5"/>
        <end position="59"/>
    </location>
</feature>
<keyword evidence="6" id="KW-1185">Reference proteome</keyword>
<dbReference type="PANTHER" id="PTHR30146">
    <property type="entry name" value="LACI-RELATED TRANSCRIPTIONAL REPRESSOR"/>
    <property type="match status" value="1"/>
</dbReference>
<dbReference type="STRING" id="1472767.AOX59_02520"/>
<dbReference type="PANTHER" id="PTHR30146:SF109">
    <property type="entry name" value="HTH-TYPE TRANSCRIPTIONAL REGULATOR GALS"/>
    <property type="match status" value="1"/>
</dbReference>
<keyword evidence="1" id="KW-0805">Transcription regulation</keyword>
<sequence length="337" mass="37765">MKRNITIKDVAHHSGFGIGTVSRAINSSEGVSQATREKILKSIETLGYKPDHIAQSMRSQKYKNVAFFADISNPVFAQIAKGAQLELEQLGYTLSLCNVGDKDVGDKILSFLEVRKFDGVILSTPREDDWKINKALSEIELPIVTINRDVPVLPPGITTDYYSSVKKAINYLLRLGHRGIVLIGGDKGIRPTREGIRAYHDAFSENNLIIDEELIKSGVFTSESGKEIFLDLCPYIKNKKITAILSLNNQMFYGILQGMKEKNLNYPEDVSLITFEDSELLQLLSPPVTVIRRPIQEMGTKIAKVLMKYIQEPELYGKLDPDTIPTEFIIRDSCKAI</sequence>
<dbReference type="CDD" id="cd01392">
    <property type="entry name" value="HTH_LacI"/>
    <property type="match status" value="1"/>
</dbReference>
<dbReference type="Pfam" id="PF00356">
    <property type="entry name" value="LacI"/>
    <property type="match status" value="1"/>
</dbReference>
<dbReference type="Gene3D" id="3.40.50.2300">
    <property type="match status" value="2"/>
</dbReference>
<organism evidence="5 6">
    <name type="scientific">Lentibacillus amyloliquefaciens</name>
    <dbReference type="NCBI Taxonomy" id="1472767"/>
    <lineage>
        <taxon>Bacteria</taxon>
        <taxon>Bacillati</taxon>
        <taxon>Bacillota</taxon>
        <taxon>Bacilli</taxon>
        <taxon>Bacillales</taxon>
        <taxon>Bacillaceae</taxon>
        <taxon>Lentibacillus</taxon>
    </lineage>
</organism>
<evidence type="ECO:0000256" key="3">
    <source>
        <dbReference type="ARBA" id="ARBA00023163"/>
    </source>
</evidence>
<dbReference type="SUPFAM" id="SSF53822">
    <property type="entry name" value="Periplasmic binding protein-like I"/>
    <property type="match status" value="1"/>
</dbReference>